<evidence type="ECO:0000259" key="4">
    <source>
        <dbReference type="PROSITE" id="PS51077"/>
    </source>
</evidence>
<dbReference type="GO" id="GO:0003677">
    <property type="term" value="F:DNA binding"/>
    <property type="evidence" value="ECO:0007669"/>
    <property type="project" value="UniProtKB-KW"/>
</dbReference>
<dbReference type="PANTHER" id="PTHR30136">
    <property type="entry name" value="HELIX-TURN-HELIX TRANSCRIPTIONAL REGULATOR, ICLR FAMILY"/>
    <property type="match status" value="1"/>
</dbReference>
<evidence type="ECO:0000313" key="6">
    <source>
        <dbReference type="EMBL" id="QBE47715.1"/>
    </source>
</evidence>
<dbReference type="KEGG" id="ltr:EVS81_01795"/>
<dbReference type="Pfam" id="PF09339">
    <property type="entry name" value="HTH_IclR"/>
    <property type="match status" value="1"/>
</dbReference>
<evidence type="ECO:0000256" key="3">
    <source>
        <dbReference type="ARBA" id="ARBA00023163"/>
    </source>
</evidence>
<keyword evidence="7" id="KW-1185">Reference proteome</keyword>
<dbReference type="OrthoDB" id="8479143at2"/>
<dbReference type="PANTHER" id="PTHR30136:SF24">
    <property type="entry name" value="HTH-TYPE TRANSCRIPTIONAL REPRESSOR ALLR"/>
    <property type="match status" value="1"/>
</dbReference>
<dbReference type="PROSITE" id="PS51078">
    <property type="entry name" value="ICLR_ED"/>
    <property type="match status" value="1"/>
</dbReference>
<dbReference type="EMBL" id="CP035806">
    <property type="protein sequence ID" value="QBE47715.1"/>
    <property type="molecule type" value="Genomic_DNA"/>
</dbReference>
<dbReference type="InterPro" id="IPR036390">
    <property type="entry name" value="WH_DNA-bd_sf"/>
</dbReference>
<dbReference type="InterPro" id="IPR014757">
    <property type="entry name" value="Tscrpt_reg_IclR_C"/>
</dbReference>
<evidence type="ECO:0000259" key="5">
    <source>
        <dbReference type="PROSITE" id="PS51078"/>
    </source>
</evidence>
<keyword evidence="1" id="KW-0805">Transcription regulation</keyword>
<dbReference type="PROSITE" id="PS51077">
    <property type="entry name" value="HTH_ICLR"/>
    <property type="match status" value="1"/>
</dbReference>
<evidence type="ECO:0000256" key="1">
    <source>
        <dbReference type="ARBA" id="ARBA00023015"/>
    </source>
</evidence>
<proteinExistence type="predicted"/>
<sequence>MLPKAQQCCKNRSSQTKLLSRKGSRFMSLTPPLDRIPVAAAPSATALGIRGSAELGARSGCRKIEGMNTTTTAVKQSGALHTGLDVLEVVSANSSGIGVTNIAAELGADKGNIHRVLRSLADRGYVEQDEHTKLFFPSGSLFRMAGTLLRQQNLAVVAIPFMRALSEELDAPVHLARRLSRGGVYIAREGSSKSGASVETEIGVQPPIHASATGKALFLLATPEELNDLLPGDLERFTDRTISTLDGLWDEISSARRIGYTSDREELNIGVSCVAAPILDYSGAVVGSIGISGLAVVLADGALDHRGRRVSEVAALITERLGGKPLRGT</sequence>
<keyword evidence="3" id="KW-0804">Transcription</keyword>
<dbReference type="InterPro" id="IPR005471">
    <property type="entry name" value="Tscrpt_reg_IclR_N"/>
</dbReference>
<organism evidence="6 7">
    <name type="scientific">Leucobacter triazinivorans</name>
    <dbReference type="NCBI Taxonomy" id="1784719"/>
    <lineage>
        <taxon>Bacteria</taxon>
        <taxon>Bacillati</taxon>
        <taxon>Actinomycetota</taxon>
        <taxon>Actinomycetes</taxon>
        <taxon>Micrococcales</taxon>
        <taxon>Microbacteriaceae</taxon>
        <taxon>Leucobacter</taxon>
    </lineage>
</organism>
<dbReference type="Pfam" id="PF01614">
    <property type="entry name" value="IclR_C"/>
    <property type="match status" value="1"/>
</dbReference>
<dbReference type="Proteomes" id="UP000289260">
    <property type="component" value="Chromosome"/>
</dbReference>
<evidence type="ECO:0000313" key="7">
    <source>
        <dbReference type="Proteomes" id="UP000289260"/>
    </source>
</evidence>
<protein>
    <submittedName>
        <fullName evidence="6">IclR family transcriptional regulator</fullName>
    </submittedName>
</protein>
<dbReference type="InterPro" id="IPR036388">
    <property type="entry name" value="WH-like_DNA-bd_sf"/>
</dbReference>
<accession>A0A4P6KBN5</accession>
<dbReference type="SUPFAM" id="SSF55781">
    <property type="entry name" value="GAF domain-like"/>
    <property type="match status" value="1"/>
</dbReference>
<gene>
    <name evidence="6" type="ORF">EVS81_01795</name>
</gene>
<dbReference type="InterPro" id="IPR050707">
    <property type="entry name" value="HTH_MetabolicPath_Reg"/>
</dbReference>
<keyword evidence="2" id="KW-0238">DNA-binding</keyword>
<dbReference type="GO" id="GO:0045892">
    <property type="term" value="P:negative regulation of DNA-templated transcription"/>
    <property type="evidence" value="ECO:0007669"/>
    <property type="project" value="TreeGrafter"/>
</dbReference>
<dbReference type="SMART" id="SM00346">
    <property type="entry name" value="HTH_ICLR"/>
    <property type="match status" value="1"/>
</dbReference>
<dbReference type="Gene3D" id="1.10.10.10">
    <property type="entry name" value="Winged helix-like DNA-binding domain superfamily/Winged helix DNA-binding domain"/>
    <property type="match status" value="1"/>
</dbReference>
<feature type="domain" description="IclR-ED" evidence="5">
    <location>
        <begin position="140"/>
        <end position="323"/>
    </location>
</feature>
<dbReference type="GO" id="GO:0003700">
    <property type="term" value="F:DNA-binding transcription factor activity"/>
    <property type="evidence" value="ECO:0007669"/>
    <property type="project" value="TreeGrafter"/>
</dbReference>
<dbReference type="SUPFAM" id="SSF46785">
    <property type="entry name" value="Winged helix' DNA-binding domain"/>
    <property type="match status" value="1"/>
</dbReference>
<dbReference type="Gene3D" id="3.30.450.40">
    <property type="match status" value="1"/>
</dbReference>
<dbReference type="AlphaFoldDB" id="A0A4P6KBN5"/>
<name>A0A4P6KBN5_9MICO</name>
<evidence type="ECO:0000256" key="2">
    <source>
        <dbReference type="ARBA" id="ARBA00023125"/>
    </source>
</evidence>
<feature type="domain" description="HTH iclR-type" evidence="4">
    <location>
        <begin position="77"/>
        <end position="139"/>
    </location>
</feature>
<dbReference type="InterPro" id="IPR029016">
    <property type="entry name" value="GAF-like_dom_sf"/>
</dbReference>
<reference evidence="6 7" key="1">
    <citation type="submission" date="2019-02" db="EMBL/GenBank/DDBJ databases">
        <authorList>
            <person name="Sun L."/>
            <person name="Pan D."/>
            <person name="Wu X."/>
        </authorList>
    </citation>
    <scope>NUCLEOTIDE SEQUENCE [LARGE SCALE GENOMIC DNA]</scope>
    <source>
        <strain evidence="6 7">JW-1</strain>
    </source>
</reference>